<evidence type="ECO:0000313" key="1">
    <source>
        <dbReference type="EMBL" id="MZJ86832.1"/>
    </source>
</evidence>
<dbReference type="AlphaFoldDB" id="A0A6L8RP40"/>
<dbReference type="RefSeq" id="WP_161192251.1">
    <property type="nucleotide sequence ID" value="NZ_WWTB01000035.1"/>
</dbReference>
<reference evidence="1 2" key="1">
    <citation type="journal article" date="2019" name="Nat. Med.">
        <title>A library of human gut bacterial isolates paired with longitudinal multiomics data enables mechanistic microbiome research.</title>
        <authorList>
            <person name="Poyet M."/>
            <person name="Groussin M."/>
            <person name="Gibbons S.M."/>
            <person name="Avila-Pacheco J."/>
            <person name="Jiang X."/>
            <person name="Kearney S.M."/>
            <person name="Perrotta A.R."/>
            <person name="Berdy B."/>
            <person name="Zhao S."/>
            <person name="Lieberman T.D."/>
            <person name="Swanson P.K."/>
            <person name="Smith M."/>
            <person name="Roesemann S."/>
            <person name="Alexander J.E."/>
            <person name="Rich S.A."/>
            <person name="Livny J."/>
            <person name="Vlamakis H."/>
            <person name="Clish C."/>
            <person name="Bullock K."/>
            <person name="Deik A."/>
            <person name="Scott J."/>
            <person name="Pierce K.A."/>
            <person name="Xavier R.J."/>
            <person name="Alm E.J."/>
        </authorList>
    </citation>
    <scope>NUCLEOTIDE SEQUENCE [LARGE SCALE GENOMIC DNA]</scope>
    <source>
        <strain evidence="1 2">BIOML-A10</strain>
    </source>
</reference>
<dbReference type="EMBL" id="WWTB01000035">
    <property type="protein sequence ID" value="MZJ86832.1"/>
    <property type="molecule type" value="Genomic_DNA"/>
</dbReference>
<organism evidence="1 2">
    <name type="scientific">Collinsella aerofaciens</name>
    <dbReference type="NCBI Taxonomy" id="74426"/>
    <lineage>
        <taxon>Bacteria</taxon>
        <taxon>Bacillati</taxon>
        <taxon>Actinomycetota</taxon>
        <taxon>Coriobacteriia</taxon>
        <taxon>Coriobacteriales</taxon>
        <taxon>Coriobacteriaceae</taxon>
        <taxon>Collinsella</taxon>
    </lineage>
</organism>
<dbReference type="Proteomes" id="UP000481598">
    <property type="component" value="Unassembled WGS sequence"/>
</dbReference>
<accession>A0A6L8RP40</accession>
<protein>
    <submittedName>
        <fullName evidence="1">Uncharacterized protein</fullName>
    </submittedName>
</protein>
<gene>
    <name evidence="1" type="ORF">GT635_10330</name>
</gene>
<name>A0A6L8RP40_9ACTN</name>
<proteinExistence type="predicted"/>
<sequence>MFGWECDPARDGRLTIAEYREQFLGKVGHRATISGHMGSKRGTAANLAKVRCTLAQVFDSFAIFTVNDGRHTQPGRRRTLCVDFAAVHSGDTVVEWL</sequence>
<evidence type="ECO:0000313" key="2">
    <source>
        <dbReference type="Proteomes" id="UP000481598"/>
    </source>
</evidence>
<comment type="caution">
    <text evidence="1">The sequence shown here is derived from an EMBL/GenBank/DDBJ whole genome shotgun (WGS) entry which is preliminary data.</text>
</comment>